<organism evidence="2 3">
    <name type="scientific">Oceanobacillus jeddahense</name>
    <dbReference type="NCBI Taxonomy" id="1462527"/>
    <lineage>
        <taxon>Bacteria</taxon>
        <taxon>Bacillati</taxon>
        <taxon>Bacillota</taxon>
        <taxon>Bacilli</taxon>
        <taxon>Bacillales</taxon>
        <taxon>Bacillaceae</taxon>
        <taxon>Oceanobacillus</taxon>
    </lineage>
</organism>
<protein>
    <submittedName>
        <fullName evidence="2">Uncharacterized protein</fullName>
    </submittedName>
</protein>
<evidence type="ECO:0000313" key="2">
    <source>
        <dbReference type="EMBL" id="UUI04870.1"/>
    </source>
</evidence>
<dbReference type="RefSeq" id="WP_256709772.1">
    <property type="nucleotide sequence ID" value="NZ_CP101914.1"/>
</dbReference>
<accession>A0ABY5JYI7</accession>
<evidence type="ECO:0000313" key="3">
    <source>
        <dbReference type="Proteomes" id="UP001059773"/>
    </source>
</evidence>
<keyword evidence="3" id="KW-1185">Reference proteome</keyword>
<gene>
    <name evidence="2" type="ORF">NP439_09645</name>
</gene>
<dbReference type="EMBL" id="CP101914">
    <property type="protein sequence ID" value="UUI04870.1"/>
    <property type="molecule type" value="Genomic_DNA"/>
</dbReference>
<name>A0ABY5JYI7_9BACI</name>
<dbReference type="PROSITE" id="PS51257">
    <property type="entry name" value="PROKAR_LIPOPROTEIN"/>
    <property type="match status" value="1"/>
</dbReference>
<dbReference type="Proteomes" id="UP001059773">
    <property type="component" value="Chromosome"/>
</dbReference>
<dbReference type="Pfam" id="PF20316">
    <property type="entry name" value="DUF6612"/>
    <property type="match status" value="1"/>
</dbReference>
<dbReference type="InterPro" id="IPR046720">
    <property type="entry name" value="DUF6612"/>
</dbReference>
<feature type="region of interest" description="Disordered" evidence="1">
    <location>
        <begin position="245"/>
        <end position="266"/>
    </location>
</feature>
<proteinExistence type="predicted"/>
<evidence type="ECO:0000256" key="1">
    <source>
        <dbReference type="SAM" id="MobiDB-lite"/>
    </source>
</evidence>
<sequence>MKNYIFGIGLIILLFLAGCSEPEASEILEEMEQVEQDMTSLDVEFEESIEGETLAGNGVFDFENNIDYYNLGDFALYKDNSDFLIETADGMVAESFAETPAEQEELEKIFSDQLGRMKTPFAFFVTIDPDIHNKFDMETRDEDYVLTYNGDETDMEELGRGIAEQTVSMTEGSERLDIETSEMDIEEFALEMIIEKETHHLQQMEQKLTYTFNDISNEQDYLYTYSNHNDAEEIEIPAVTVEAEDTDPVETTEQDNLSEEERETLEAEASDYLDALIQATVFQDAEAAIDRLPDGYSEDNKQTEAEMQRDMFKEIYIQNTEQNMQGANIEEEDITDLADAVMGALSTTEYEIVDAHAEAADNIVVTISVEGISDTSINQEVEQELFTLYTDGEIEDDELDSKNIELLMEQYNDIDELLPPVELDVHVMQNPDDTYVVIAQDQYLAGFVQ</sequence>
<reference evidence="2" key="1">
    <citation type="submission" date="2022-07" db="EMBL/GenBank/DDBJ databases">
        <title>FELIX.</title>
        <authorList>
            <person name="Wan K.H."/>
            <person name="Park S."/>
            <person name="Lawrence Q."/>
            <person name="Eichenberger J.P."/>
            <person name="Booth B.W."/>
            <person name="Piaggio A.J."/>
            <person name="Chandler J.C."/>
            <person name="Franklin A.B."/>
            <person name="Celniker S.E."/>
        </authorList>
    </citation>
    <scope>NUCLEOTIDE SEQUENCE</scope>
    <source>
        <strain evidence="2">QA-1986 374</strain>
    </source>
</reference>